<proteinExistence type="predicted"/>
<evidence type="ECO:0000313" key="2">
    <source>
        <dbReference type="EMBL" id="BCE63934.1"/>
    </source>
</evidence>
<name>A0A810AHN4_9BRAD</name>
<dbReference type="AlphaFoldDB" id="A0A810AHN4"/>
<reference evidence="1" key="1">
    <citation type="submission" date="2020-05" db="EMBL/GenBank/DDBJ databases">
        <title>Complete genome sequence of Bradyrhizobium diazoefficiens XF5 isolated from soybean nodule.</title>
        <authorList>
            <person name="Noda R."/>
            <person name="Kakizaki K."/>
            <person name="Minamisawa K."/>
        </authorList>
    </citation>
    <scope>NUCLEOTIDE SEQUENCE</scope>
    <source>
        <strain evidence="1">XF5</strain>
    </source>
</reference>
<protein>
    <submittedName>
        <fullName evidence="2">Uncharacterized protein</fullName>
    </submittedName>
</protein>
<accession>A0A810AHN4</accession>
<organism evidence="2">
    <name type="scientific">Bradyrhizobium diazoefficiens</name>
    <dbReference type="NCBI Taxonomy" id="1355477"/>
    <lineage>
        <taxon>Bacteria</taxon>
        <taxon>Pseudomonadati</taxon>
        <taxon>Pseudomonadota</taxon>
        <taxon>Alphaproteobacteria</taxon>
        <taxon>Hyphomicrobiales</taxon>
        <taxon>Nitrobacteraceae</taxon>
        <taxon>Bradyrhizobium</taxon>
    </lineage>
</organism>
<dbReference type="EMBL" id="AP023096">
    <property type="protein sequence ID" value="BCE63934.1"/>
    <property type="molecule type" value="Genomic_DNA"/>
</dbReference>
<gene>
    <name evidence="1" type="ORF">XF5B_27120</name>
    <name evidence="2" type="ORF">XF6B_27330</name>
</gene>
<dbReference type="RefSeq" id="WP_182869791.1">
    <property type="nucleotide sequence ID" value="NZ_AP022638.1"/>
</dbReference>
<dbReference type="EMBL" id="AP023095">
    <property type="protein sequence ID" value="BCE55200.1"/>
    <property type="molecule type" value="Genomic_DNA"/>
</dbReference>
<sequence>MALKLPRQGEREFIAAYGIVAVYVAALPDGGSLVGFSRDLLHSLLTLRRRWPGLHITAAFWVKDRSEARLISNEVNASLMHDGERRLLLADAKAAERHVENVAAHMGIALTEHATVLARARTAVAYIEERIAQAQAAGELAWFNAAYRAWRLEAKRQGRGMSYAEARARLRQNLFRQILTNDVQINPKQIFPPLQGIDFSVSG</sequence>
<evidence type="ECO:0000313" key="1">
    <source>
        <dbReference type="EMBL" id="BCE55200.1"/>
    </source>
</evidence>
<reference evidence="2" key="2">
    <citation type="submission" date="2020-05" db="EMBL/GenBank/DDBJ databases">
        <title>Complete genome sequence of Bradyrhizobium diazoefficiens XF6 isolated from soybean nodule.</title>
        <authorList>
            <person name="Noda R."/>
            <person name="Kakizaki K."/>
            <person name="Minamisawa K."/>
        </authorList>
    </citation>
    <scope>NUCLEOTIDE SEQUENCE</scope>
    <source>
        <strain evidence="2">XF6</strain>
    </source>
</reference>